<dbReference type="Proteomes" id="UP000886520">
    <property type="component" value="Chromosome 11"/>
</dbReference>
<evidence type="ECO:0000313" key="10">
    <source>
        <dbReference type="Proteomes" id="UP000886520"/>
    </source>
</evidence>
<feature type="region of interest" description="Disordered" evidence="7">
    <location>
        <begin position="636"/>
        <end position="685"/>
    </location>
</feature>
<dbReference type="CDD" id="cd00078">
    <property type="entry name" value="HECTc"/>
    <property type="match status" value="1"/>
</dbReference>
<feature type="region of interest" description="Disordered" evidence="7">
    <location>
        <begin position="1512"/>
        <end position="1541"/>
    </location>
</feature>
<feature type="region of interest" description="Disordered" evidence="7">
    <location>
        <begin position="995"/>
        <end position="1089"/>
    </location>
</feature>
<reference evidence="9" key="1">
    <citation type="submission" date="2021-01" db="EMBL/GenBank/DDBJ databases">
        <title>Adiantum capillus-veneris genome.</title>
        <authorList>
            <person name="Fang Y."/>
            <person name="Liao Q."/>
        </authorList>
    </citation>
    <scope>NUCLEOTIDE SEQUENCE</scope>
    <source>
        <strain evidence="9">H3</strain>
        <tissue evidence="9">Leaf</tissue>
    </source>
</reference>
<evidence type="ECO:0000256" key="6">
    <source>
        <dbReference type="PROSITE-ProRule" id="PRU00104"/>
    </source>
</evidence>
<dbReference type="InterPro" id="IPR057948">
    <property type="entry name" value="TPR_TRIP12_N"/>
</dbReference>
<feature type="compositionally biased region" description="Basic residues" evidence="7">
    <location>
        <begin position="665"/>
        <end position="674"/>
    </location>
</feature>
<feature type="compositionally biased region" description="Pro residues" evidence="7">
    <location>
        <begin position="36"/>
        <end position="48"/>
    </location>
</feature>
<dbReference type="SMART" id="SM00119">
    <property type="entry name" value="HECTc"/>
    <property type="match status" value="1"/>
</dbReference>
<dbReference type="Gene3D" id="1.25.10.10">
    <property type="entry name" value="Leucine-rich Repeat Variant"/>
    <property type="match status" value="1"/>
</dbReference>
<feature type="compositionally biased region" description="Polar residues" evidence="7">
    <location>
        <begin position="61"/>
        <end position="72"/>
    </location>
</feature>
<dbReference type="SUPFAM" id="SSF56204">
    <property type="entry name" value="Hect, E3 ligase catalytic domain"/>
    <property type="match status" value="1"/>
</dbReference>
<dbReference type="InterPro" id="IPR000569">
    <property type="entry name" value="HECT_dom"/>
</dbReference>
<dbReference type="SUPFAM" id="SSF48371">
    <property type="entry name" value="ARM repeat"/>
    <property type="match status" value="1"/>
</dbReference>
<feature type="domain" description="HECT" evidence="8">
    <location>
        <begin position="1545"/>
        <end position="1889"/>
    </location>
</feature>
<feature type="compositionally biased region" description="Low complexity" evidence="7">
    <location>
        <begin position="963"/>
        <end position="983"/>
    </location>
</feature>
<dbReference type="Gene3D" id="3.90.1750.10">
    <property type="entry name" value="Hect, E3 ligase catalytic domains"/>
    <property type="match status" value="1"/>
</dbReference>
<evidence type="ECO:0000256" key="3">
    <source>
        <dbReference type="ARBA" id="ARBA00012485"/>
    </source>
</evidence>
<feature type="compositionally biased region" description="Acidic residues" evidence="7">
    <location>
        <begin position="1520"/>
        <end position="1533"/>
    </location>
</feature>
<dbReference type="Pfam" id="PF25579">
    <property type="entry name" value="TPR_TRIP12_N"/>
    <property type="match status" value="1"/>
</dbReference>
<feature type="compositionally biased region" description="Low complexity" evidence="7">
    <location>
        <begin position="73"/>
        <end position="83"/>
    </location>
</feature>
<evidence type="ECO:0000256" key="5">
    <source>
        <dbReference type="ARBA" id="ARBA00022786"/>
    </source>
</evidence>
<organism evidence="9 10">
    <name type="scientific">Adiantum capillus-veneris</name>
    <name type="common">Maidenhair fern</name>
    <dbReference type="NCBI Taxonomy" id="13818"/>
    <lineage>
        <taxon>Eukaryota</taxon>
        <taxon>Viridiplantae</taxon>
        <taxon>Streptophyta</taxon>
        <taxon>Embryophyta</taxon>
        <taxon>Tracheophyta</taxon>
        <taxon>Polypodiopsida</taxon>
        <taxon>Polypodiidae</taxon>
        <taxon>Polypodiales</taxon>
        <taxon>Pteridineae</taxon>
        <taxon>Pteridaceae</taxon>
        <taxon>Vittarioideae</taxon>
        <taxon>Adiantum</taxon>
    </lineage>
</organism>
<feature type="active site" description="Glycyl thioester intermediate" evidence="6">
    <location>
        <position position="1856"/>
    </location>
</feature>
<evidence type="ECO:0000256" key="7">
    <source>
        <dbReference type="SAM" id="MobiDB-lite"/>
    </source>
</evidence>
<dbReference type="OrthoDB" id="423283at2759"/>
<evidence type="ECO:0000256" key="4">
    <source>
        <dbReference type="ARBA" id="ARBA00022679"/>
    </source>
</evidence>
<dbReference type="GO" id="GO:0061630">
    <property type="term" value="F:ubiquitin protein ligase activity"/>
    <property type="evidence" value="ECO:0007669"/>
    <property type="project" value="UniProtKB-EC"/>
</dbReference>
<keyword evidence="5 6" id="KW-0833">Ubl conjugation pathway</keyword>
<evidence type="ECO:0000256" key="2">
    <source>
        <dbReference type="ARBA" id="ARBA00006331"/>
    </source>
</evidence>
<protein>
    <recommendedName>
        <fullName evidence="3">HECT-type E3 ubiquitin transferase</fullName>
        <ecNumber evidence="3">2.3.2.26</ecNumber>
    </recommendedName>
</protein>
<feature type="compositionally biased region" description="Basic and acidic residues" evidence="7">
    <location>
        <begin position="1"/>
        <end position="13"/>
    </location>
</feature>
<comment type="similarity">
    <text evidence="2">Belongs to the UPL family. K-HECT subfamily.</text>
</comment>
<evidence type="ECO:0000313" key="9">
    <source>
        <dbReference type="EMBL" id="KAI5073229.1"/>
    </source>
</evidence>
<accession>A0A9D4USU4</accession>
<dbReference type="InterPro" id="IPR011989">
    <property type="entry name" value="ARM-like"/>
</dbReference>
<dbReference type="PROSITE" id="PS50237">
    <property type="entry name" value="HECT"/>
    <property type="match status" value="1"/>
</dbReference>
<dbReference type="InterPro" id="IPR035983">
    <property type="entry name" value="Hect_E3_ubiquitin_ligase"/>
</dbReference>
<comment type="caution">
    <text evidence="9">The sequence shown here is derived from an EMBL/GenBank/DDBJ whole genome shotgun (WGS) entry which is preliminary data.</text>
</comment>
<comment type="catalytic activity">
    <reaction evidence="1">
        <text>S-ubiquitinyl-[E2 ubiquitin-conjugating enzyme]-L-cysteine + [acceptor protein]-L-lysine = [E2 ubiquitin-conjugating enzyme]-L-cysteine + N(6)-ubiquitinyl-[acceptor protein]-L-lysine.</text>
        <dbReference type="EC" id="2.3.2.26"/>
    </reaction>
</comment>
<dbReference type="InterPro" id="IPR016024">
    <property type="entry name" value="ARM-type_fold"/>
</dbReference>
<keyword evidence="10" id="KW-1185">Reference proteome</keyword>
<feature type="region of interest" description="Disordered" evidence="7">
    <location>
        <begin position="1"/>
        <end position="139"/>
    </location>
</feature>
<name>A0A9D4USU4_ADICA</name>
<sequence>METRSRKRAEATGDRPSPNSKNGNSASNKRARLSAPTPPLPLPLPRLPPRSASSRLHPTIVTVSRTQEITMDSPSLPSSSSGSKHAKKELDKDDDHIRKASSREKEAEKGKEKEMRGSERDRPASHLDDDHHDEGNSSLQHNLASASSALHGLLRKLGAGLDDLLPSSSPHQSSKLKRILSGLKADGEEGRQLEALSQLCELLSIGTEESLSSFSVDSFVPVLVGLLNHEYNPDMMLLAARALTHLCDVLPSSCAAVVHYGAVPCLCARLLTIEYIDLAEQSLQALEKISHEHPTACLRAGALLAVLSYLDFFSTGVQRVAVSTAANICRQLPSDASDFVIEAVPILTNLLQYQDSKVVDHASVCLTRIADSFATSSEKLDMLCSHGLIPQAVRLVSVNNSNGAMISQTSLNSSTYTGLIRLLSTCASGSAAAAESLLLLNISSTIKDILAGSGVLCSSTVSPLSAARSPDQLYEIVTLVNELLPPMPQLIMPLNGVTISRSNSARKGSSTKSDDVSLREKLLQDRPNLLAQFGKDLFPVLIQVYGSSVNPPIRHKCLASMSKLIHFSTADMLRSLFKDLNISSFLAGVLALKDSSILLIALQMAEMLMLKLPDIFTKLFVKEGVVHAIDNLIASDHGNTPLHPPSSSGKSGEGSGGTPDGVPAKPRRGSRRRGSGSSASESLPEEFKGFSYVPVGSPPAGGADFSSQPSKRSMMISAAKHFKETHFPADSGITDVTVTESLSKLKALCQKLSGDNVSGGKNKWKGKGKATGLTAVSDDAIITAVSELLAELSSGDGVSTFEFVGSGIVGSLLSFLSGGNQCKENLYDTRLRQQALDRVKQFVSLVLPPALEAGDPPVAVLVRKLQSALASLERFPVVLSHAPRSGSGSASVAAGLSALAQPFKLRLCRASGERGLRDYSSNIVLIDPLATLSSIEEFLWPRVQRSDASNKASITSSSEGAQPNSSSPNVSAPSTRPSTRSRSFAAVVSELPGVTNKELDNGNNASTSKGKGKMGALGPFETRGPETRNAAARRRAAGANAPSSKQGDSAAPGSEEDDAEVSPVELDEAVAMDEDDLSEEEEDEEEREEVRLVFGEGPASGCARDQVHAVRLGVEGASTSGTTGDTTSKPSGFSSGVAAAAMAGLASASGKGLRAGRDRRSLALSGSSSSSPARLTFTLAGKPLNRSWTIFQAIQRQAIAEDDDEERFTGADYSSGEGKRLWDEVYTISYQKADSPPERGATGASSSSSSSKSIAVAQSNGAAASGATNNTVTNGLCQQSTLVDSILQGELPCDLDKANSTYSILLLLRVLEAVNRLAPRLHAQVISDAYAEGRITNMNQHKITGRLVSQEEFLSSKLTPKLARQMQDALALCSGGLPAWCSQLTKACPFLFPFETRRQYFYSTAFGLSRALQRLQQQQNADNPSASNERELRIGRLQRQKVRVSRNRILDSAAKVMELYSGHKAVLEVEYFGEVGTGLGPTLEFYTLLSHDLQKASLEMWRTSSTASTMGDILQGGDVDMQDADSESLDESTDAPHGGDLNYGSPDVGEYVLAPNGLFPRPWPPSSDVSAGTKYAKVLEHFRLLGRTMGKALQDGRLLDLPFSTAFHKLILGQELDLHDIQYIDPELGTTLQEMQNLVRRKKFLEASADDGKQSVQNLRFRDVRIEDLCLDFTLPGYPDYLLKQDGKNIGVTIESLEEYVALVADSTIKAGIAPQLDAFRSGFNEVFQMLSLQIFNEEELDYLLCGCKEVWTADTLVEHIKFDHGYTASSPPIRNLLEIMGEFTPEQQRAFLRFVTGAPRLPSGGLAALNPKLTIVRKHPTGVSGTTAVLGSTPPGTSALGTPLADGDLPSVMTCANYLKLPPYSCKEVMRERLLFAILEGQGSFDLS</sequence>
<gene>
    <name evidence="9" type="ORF">GOP47_0011242</name>
</gene>
<dbReference type="EC" id="2.3.2.26" evidence="3"/>
<dbReference type="Gene3D" id="3.30.2410.10">
    <property type="entry name" value="Hect, E3 ligase catalytic domain"/>
    <property type="match status" value="1"/>
</dbReference>
<feature type="compositionally biased region" description="Polar residues" evidence="7">
    <location>
        <begin position="950"/>
        <end position="962"/>
    </location>
</feature>
<evidence type="ECO:0000256" key="1">
    <source>
        <dbReference type="ARBA" id="ARBA00000885"/>
    </source>
</evidence>
<dbReference type="FunFam" id="1.25.10.10:FF:000689">
    <property type="entry name" value="HECT ubiquitin protein ligase family protein KAK"/>
    <property type="match status" value="1"/>
</dbReference>
<dbReference type="GO" id="GO:0043161">
    <property type="term" value="P:proteasome-mediated ubiquitin-dependent protein catabolic process"/>
    <property type="evidence" value="ECO:0007669"/>
    <property type="project" value="TreeGrafter"/>
</dbReference>
<feature type="region of interest" description="Disordered" evidence="7">
    <location>
        <begin position="950"/>
        <end position="983"/>
    </location>
</feature>
<dbReference type="InterPro" id="IPR045322">
    <property type="entry name" value="HECTD1/TRIP12-like"/>
</dbReference>
<evidence type="ECO:0000259" key="8">
    <source>
        <dbReference type="PROSITE" id="PS50237"/>
    </source>
</evidence>
<dbReference type="EMBL" id="JABFUD020000011">
    <property type="protein sequence ID" value="KAI5073229.1"/>
    <property type="molecule type" value="Genomic_DNA"/>
</dbReference>
<feature type="compositionally biased region" description="Polar residues" evidence="7">
    <location>
        <begin position="17"/>
        <end position="28"/>
    </location>
</feature>
<feature type="compositionally biased region" description="Acidic residues" evidence="7">
    <location>
        <begin position="1054"/>
        <end position="1087"/>
    </location>
</feature>
<dbReference type="FunFam" id="3.90.1750.10:FF:000048">
    <property type="entry name" value="E3 ubiquitin-protein ligase UPL3"/>
    <property type="match status" value="1"/>
</dbReference>
<feature type="compositionally biased region" description="Basic and acidic residues" evidence="7">
    <location>
        <begin position="88"/>
        <end position="135"/>
    </location>
</feature>
<dbReference type="InterPro" id="IPR000225">
    <property type="entry name" value="Armadillo"/>
</dbReference>
<proteinExistence type="inferred from homology"/>
<dbReference type="PANTHER" id="PTHR45670:SF1">
    <property type="entry name" value="E3 UBIQUITIN-PROTEIN LIGASE HECTD1"/>
    <property type="match status" value="1"/>
</dbReference>
<dbReference type="Pfam" id="PF00632">
    <property type="entry name" value="HECT"/>
    <property type="match status" value="1"/>
</dbReference>
<dbReference type="SMART" id="SM00185">
    <property type="entry name" value="ARM"/>
    <property type="match status" value="3"/>
</dbReference>
<feature type="region of interest" description="Disordered" evidence="7">
    <location>
        <begin position="1232"/>
        <end position="1252"/>
    </location>
</feature>
<dbReference type="GO" id="GO:0000209">
    <property type="term" value="P:protein polyubiquitination"/>
    <property type="evidence" value="ECO:0007669"/>
    <property type="project" value="TreeGrafter"/>
</dbReference>
<keyword evidence="4" id="KW-0808">Transferase</keyword>
<dbReference type="PANTHER" id="PTHR45670">
    <property type="entry name" value="E3 UBIQUITIN-PROTEIN LIGASE TRIP12"/>
    <property type="match status" value="1"/>
</dbReference>